<sequence length="114" mass="13003">MGPPEKGVALARSHIHFGILADRTVFNMLMLKSVHALTHLFRSIDPFYLLIHKCKTSFSPMLEIVYVANELVFPFVQTSPFFIKTLFISYGLTRIIIAHEILLNNICSIINEIL</sequence>
<gene>
    <name evidence="1" type="ORF">PUN28_014819</name>
</gene>
<reference evidence="1 2" key="1">
    <citation type="submission" date="2023-03" db="EMBL/GenBank/DDBJ databases">
        <title>High recombination rates correlate with genetic variation in Cardiocondyla obscurior ants.</title>
        <authorList>
            <person name="Errbii M."/>
        </authorList>
    </citation>
    <scope>NUCLEOTIDE SEQUENCE [LARGE SCALE GENOMIC DNA]</scope>
    <source>
        <strain evidence="1">Alpha-2009</strain>
        <tissue evidence="1">Whole body</tissue>
    </source>
</reference>
<name>A0AAW2EYR4_9HYME</name>
<comment type="caution">
    <text evidence="1">The sequence shown here is derived from an EMBL/GenBank/DDBJ whole genome shotgun (WGS) entry which is preliminary data.</text>
</comment>
<protein>
    <submittedName>
        <fullName evidence="1">Uncharacterized protein</fullName>
    </submittedName>
</protein>
<accession>A0AAW2EYR4</accession>
<keyword evidence="2" id="KW-1185">Reference proteome</keyword>
<organism evidence="1 2">
    <name type="scientific">Cardiocondyla obscurior</name>
    <dbReference type="NCBI Taxonomy" id="286306"/>
    <lineage>
        <taxon>Eukaryota</taxon>
        <taxon>Metazoa</taxon>
        <taxon>Ecdysozoa</taxon>
        <taxon>Arthropoda</taxon>
        <taxon>Hexapoda</taxon>
        <taxon>Insecta</taxon>
        <taxon>Pterygota</taxon>
        <taxon>Neoptera</taxon>
        <taxon>Endopterygota</taxon>
        <taxon>Hymenoptera</taxon>
        <taxon>Apocrita</taxon>
        <taxon>Aculeata</taxon>
        <taxon>Formicoidea</taxon>
        <taxon>Formicidae</taxon>
        <taxon>Myrmicinae</taxon>
        <taxon>Cardiocondyla</taxon>
    </lineage>
</organism>
<proteinExistence type="predicted"/>
<evidence type="ECO:0000313" key="1">
    <source>
        <dbReference type="EMBL" id="KAL0107798.1"/>
    </source>
</evidence>
<dbReference type="AlphaFoldDB" id="A0AAW2EYR4"/>
<dbReference type="Proteomes" id="UP001430953">
    <property type="component" value="Unassembled WGS sequence"/>
</dbReference>
<dbReference type="EMBL" id="JADYXP020000016">
    <property type="protein sequence ID" value="KAL0107798.1"/>
    <property type="molecule type" value="Genomic_DNA"/>
</dbReference>
<evidence type="ECO:0000313" key="2">
    <source>
        <dbReference type="Proteomes" id="UP001430953"/>
    </source>
</evidence>